<dbReference type="SUPFAM" id="SSF50978">
    <property type="entry name" value="WD40 repeat-like"/>
    <property type="match status" value="1"/>
</dbReference>
<dbReference type="Gene3D" id="2.130.10.10">
    <property type="entry name" value="YVTN repeat-like/Quinoprotein amine dehydrogenase"/>
    <property type="match status" value="1"/>
</dbReference>
<protein>
    <submittedName>
        <fullName evidence="1">Uncharacterized protein</fullName>
    </submittedName>
</protein>
<dbReference type="AlphaFoldDB" id="A0A177ECB8"/>
<comment type="caution">
    <text evidence="1">The sequence shown here is derived from an EMBL/GenBank/DDBJ whole genome shotgun (WGS) entry which is preliminary data.</text>
</comment>
<name>A0A177ECB8_9MICR</name>
<dbReference type="OrthoDB" id="2195339at2759"/>
<evidence type="ECO:0000313" key="2">
    <source>
        <dbReference type="Proteomes" id="UP000185944"/>
    </source>
</evidence>
<dbReference type="InterPro" id="IPR036322">
    <property type="entry name" value="WD40_repeat_dom_sf"/>
</dbReference>
<dbReference type="VEuPathDB" id="MicrosporidiaDB:NEDG_00601"/>
<proteinExistence type="predicted"/>
<organism evidence="1 2">
    <name type="scientific">Nematocida displodere</name>
    <dbReference type="NCBI Taxonomy" id="1805483"/>
    <lineage>
        <taxon>Eukaryota</taxon>
        <taxon>Fungi</taxon>
        <taxon>Fungi incertae sedis</taxon>
        <taxon>Microsporidia</taxon>
        <taxon>Nematocida</taxon>
    </lineage>
</organism>
<gene>
    <name evidence="1" type="ORF">NEDG_00601</name>
</gene>
<dbReference type="InterPro" id="IPR015943">
    <property type="entry name" value="WD40/YVTN_repeat-like_dom_sf"/>
</dbReference>
<dbReference type="Pfam" id="PF17005">
    <property type="entry name" value="WD40_like"/>
    <property type="match status" value="1"/>
</dbReference>
<keyword evidence="2" id="KW-1185">Reference proteome</keyword>
<dbReference type="Proteomes" id="UP000185944">
    <property type="component" value="Unassembled WGS sequence"/>
</dbReference>
<dbReference type="EMBL" id="LTDL01000040">
    <property type="protein sequence ID" value="OAG29468.1"/>
    <property type="molecule type" value="Genomic_DNA"/>
</dbReference>
<sequence>MEETHCQVKEKTEEVYAMGYTGLLNMIISGGGDDAITLHVRDGLDYQIGEVIEGLDDSVIFATFVRGMNPVAVTMDGTVVYLDIDSPETLKCVEHFEENIHPVSLNLDVSTAALSSCESWLYIGTTDGAITRVSASLPPPYTQDTHAVYMGHPSDVLVIEAVNEVIYTASHTQVILFCAETGATLKKYLSQEEGEIRTMKVHPTGKVVALGYSTGAVVLLSNSQTTNQGLLTVYRAEMSLPVESLAFVEDKLLYGGFDSVLKVVDLKYKTETECAFKEDASCIVKIIPLNASIAIAAITNGKVFIVDIRTNNKILKEFSIPCTITDIMLCGNLLCAATSEGVEVIDLTK</sequence>
<dbReference type="GeneID" id="93646951"/>
<dbReference type="InterPro" id="IPR031544">
    <property type="entry name" value="WD40-like"/>
</dbReference>
<evidence type="ECO:0000313" key="1">
    <source>
        <dbReference type="EMBL" id="OAG29468.1"/>
    </source>
</evidence>
<accession>A0A177ECB8</accession>
<reference evidence="1 2" key="1">
    <citation type="submission" date="2016-02" db="EMBL/GenBank/DDBJ databases">
        <title>Discovery of a natural microsporidian pathogen with a broad tissue tropism in Caenorhabditis elegans.</title>
        <authorList>
            <person name="Luallen R.J."/>
            <person name="Reinke A.W."/>
            <person name="Tong L."/>
            <person name="Botts M.R."/>
            <person name="Felix M.-A."/>
            <person name="Troemel E.R."/>
        </authorList>
    </citation>
    <scope>NUCLEOTIDE SEQUENCE [LARGE SCALE GENOMIC DNA]</scope>
    <source>
        <strain evidence="1 2">JUm2807</strain>
    </source>
</reference>
<dbReference type="RefSeq" id="XP_067544116.1">
    <property type="nucleotide sequence ID" value="XM_067688019.1"/>
</dbReference>